<evidence type="ECO:0000256" key="1">
    <source>
        <dbReference type="ARBA" id="ARBA00022857"/>
    </source>
</evidence>
<evidence type="ECO:0000256" key="2">
    <source>
        <dbReference type="ARBA" id="ARBA00023002"/>
    </source>
</evidence>
<dbReference type="SMART" id="SM00829">
    <property type="entry name" value="PKS_ER"/>
    <property type="match status" value="1"/>
</dbReference>
<dbReference type="Pfam" id="PF13602">
    <property type="entry name" value="ADH_zinc_N_2"/>
    <property type="match status" value="1"/>
</dbReference>
<proteinExistence type="predicted"/>
<evidence type="ECO:0000259" key="3">
    <source>
        <dbReference type="SMART" id="SM00829"/>
    </source>
</evidence>
<keyword evidence="5" id="KW-1185">Reference proteome</keyword>
<protein>
    <recommendedName>
        <fullName evidence="3">Enoyl reductase (ER) domain-containing protein</fullName>
    </recommendedName>
</protein>
<dbReference type="HOGENOM" id="CLU_026673_3_4_1"/>
<dbReference type="Proteomes" id="UP000054279">
    <property type="component" value="Unassembled WGS sequence"/>
</dbReference>
<gene>
    <name evidence="4" type="ORF">M422DRAFT_254725</name>
</gene>
<dbReference type="AlphaFoldDB" id="A0A0C9V581"/>
<keyword evidence="1" id="KW-0521">NADP</keyword>
<dbReference type="InterPro" id="IPR014189">
    <property type="entry name" value="Quinone_OxRdtase_PIG3"/>
</dbReference>
<feature type="domain" description="Enoyl reductase (ER)" evidence="3">
    <location>
        <begin position="12"/>
        <end position="300"/>
    </location>
</feature>
<dbReference type="InterPro" id="IPR020843">
    <property type="entry name" value="ER"/>
</dbReference>
<organism evidence="4 5">
    <name type="scientific">Sphaerobolus stellatus (strain SS14)</name>
    <dbReference type="NCBI Taxonomy" id="990650"/>
    <lineage>
        <taxon>Eukaryota</taxon>
        <taxon>Fungi</taxon>
        <taxon>Dikarya</taxon>
        <taxon>Basidiomycota</taxon>
        <taxon>Agaricomycotina</taxon>
        <taxon>Agaricomycetes</taxon>
        <taxon>Phallomycetidae</taxon>
        <taxon>Geastrales</taxon>
        <taxon>Sphaerobolaceae</taxon>
        <taxon>Sphaerobolus</taxon>
    </lineage>
</organism>
<dbReference type="OrthoDB" id="203908at2759"/>
<evidence type="ECO:0000313" key="5">
    <source>
        <dbReference type="Proteomes" id="UP000054279"/>
    </source>
</evidence>
<dbReference type="GO" id="GO:0070402">
    <property type="term" value="F:NADPH binding"/>
    <property type="evidence" value="ECO:0007669"/>
    <property type="project" value="TreeGrafter"/>
</dbReference>
<dbReference type="GO" id="GO:0016651">
    <property type="term" value="F:oxidoreductase activity, acting on NAD(P)H"/>
    <property type="evidence" value="ECO:0007669"/>
    <property type="project" value="TreeGrafter"/>
</dbReference>
<evidence type="ECO:0000313" key="4">
    <source>
        <dbReference type="EMBL" id="KIJ42034.1"/>
    </source>
</evidence>
<dbReference type="InterPro" id="IPR036291">
    <property type="entry name" value="NAD(P)-bd_dom_sf"/>
</dbReference>
<dbReference type="Gene3D" id="3.90.180.10">
    <property type="entry name" value="Medium-chain alcohol dehydrogenases, catalytic domain"/>
    <property type="match status" value="2"/>
</dbReference>
<dbReference type="Pfam" id="PF08240">
    <property type="entry name" value="ADH_N"/>
    <property type="match status" value="1"/>
</dbReference>
<dbReference type="SUPFAM" id="SSF51735">
    <property type="entry name" value="NAD(P)-binding Rossmann-fold domains"/>
    <property type="match status" value="1"/>
</dbReference>
<sequence>MRAVLVKNGACGIDSLYIGETEKPQPRAGKVLVKVKAFGVNRMDISQREGKYPPPAGSSSIIGVEFSGTIAEVGEGVQDWKEGAEVLGLVGGGAYAEYVAALATHFWTFQALTIAEFKSGEAALIHTGASGVGIAANQLAPSTSDKLDWLIGLPNGPTHTVNYKTQDFAGEVKRITEGKGVSVIVDFPGQSHFAKNLDSLAVDGRMVMLALLSGSVVQNLDLSNILRKRLRIEGSTLRSRTSQYQAELIGRFKKEVAEKLTGEHGNGPFRTYLHAVYPLERIQDAHRDMESNTTTGKLVVTI</sequence>
<dbReference type="EMBL" id="KN837132">
    <property type="protein sequence ID" value="KIJ42034.1"/>
    <property type="molecule type" value="Genomic_DNA"/>
</dbReference>
<dbReference type="PANTHER" id="PTHR48106:SF18">
    <property type="entry name" value="QUINONE OXIDOREDUCTASE PIG3"/>
    <property type="match status" value="1"/>
</dbReference>
<dbReference type="SUPFAM" id="SSF50129">
    <property type="entry name" value="GroES-like"/>
    <property type="match status" value="1"/>
</dbReference>
<name>A0A0C9V581_SPHS4</name>
<dbReference type="Gene3D" id="3.40.50.720">
    <property type="entry name" value="NAD(P)-binding Rossmann-like Domain"/>
    <property type="match status" value="1"/>
</dbReference>
<dbReference type="InterPro" id="IPR011032">
    <property type="entry name" value="GroES-like_sf"/>
</dbReference>
<keyword evidence="2" id="KW-0560">Oxidoreductase</keyword>
<dbReference type="CDD" id="cd05276">
    <property type="entry name" value="p53_inducible_oxidoreductase"/>
    <property type="match status" value="1"/>
</dbReference>
<reference evidence="4 5" key="1">
    <citation type="submission" date="2014-06" db="EMBL/GenBank/DDBJ databases">
        <title>Evolutionary Origins and Diversification of the Mycorrhizal Mutualists.</title>
        <authorList>
            <consortium name="DOE Joint Genome Institute"/>
            <consortium name="Mycorrhizal Genomics Consortium"/>
            <person name="Kohler A."/>
            <person name="Kuo A."/>
            <person name="Nagy L.G."/>
            <person name="Floudas D."/>
            <person name="Copeland A."/>
            <person name="Barry K.W."/>
            <person name="Cichocki N."/>
            <person name="Veneault-Fourrey C."/>
            <person name="LaButti K."/>
            <person name="Lindquist E.A."/>
            <person name="Lipzen A."/>
            <person name="Lundell T."/>
            <person name="Morin E."/>
            <person name="Murat C."/>
            <person name="Riley R."/>
            <person name="Ohm R."/>
            <person name="Sun H."/>
            <person name="Tunlid A."/>
            <person name="Henrissat B."/>
            <person name="Grigoriev I.V."/>
            <person name="Hibbett D.S."/>
            <person name="Martin F."/>
        </authorList>
    </citation>
    <scope>NUCLEOTIDE SEQUENCE [LARGE SCALE GENOMIC DNA]</scope>
    <source>
        <strain evidence="4 5">SS14</strain>
    </source>
</reference>
<dbReference type="InterPro" id="IPR013154">
    <property type="entry name" value="ADH-like_N"/>
</dbReference>
<dbReference type="PANTHER" id="PTHR48106">
    <property type="entry name" value="QUINONE OXIDOREDUCTASE PIG3-RELATED"/>
    <property type="match status" value="1"/>
</dbReference>
<accession>A0A0C9V581</accession>